<keyword evidence="3" id="KW-1185">Reference proteome</keyword>
<feature type="domain" description="Aminoglycoside phosphotransferase" evidence="1">
    <location>
        <begin position="66"/>
        <end position="175"/>
    </location>
</feature>
<dbReference type="AlphaFoldDB" id="A0A9P5Z4G1"/>
<evidence type="ECO:0000259" key="1">
    <source>
        <dbReference type="Pfam" id="PF01636"/>
    </source>
</evidence>
<dbReference type="SUPFAM" id="SSF56112">
    <property type="entry name" value="Protein kinase-like (PK-like)"/>
    <property type="match status" value="1"/>
</dbReference>
<gene>
    <name evidence="2" type="ORF">BDN70DRAFT_856012</name>
</gene>
<dbReference type="Gene3D" id="3.90.1200.10">
    <property type="match status" value="1"/>
</dbReference>
<dbReference type="OrthoDB" id="10003767at2759"/>
<dbReference type="PANTHER" id="PTHR21310:SF15">
    <property type="entry name" value="AMINOGLYCOSIDE PHOSPHOTRANSFERASE DOMAIN-CONTAINING PROTEIN"/>
    <property type="match status" value="1"/>
</dbReference>
<protein>
    <recommendedName>
        <fullName evidence="1">Aminoglycoside phosphotransferase domain-containing protein</fullName>
    </recommendedName>
</protein>
<organism evidence="2 3">
    <name type="scientific">Pholiota conissans</name>
    <dbReference type="NCBI Taxonomy" id="109636"/>
    <lineage>
        <taxon>Eukaryota</taxon>
        <taxon>Fungi</taxon>
        <taxon>Dikarya</taxon>
        <taxon>Basidiomycota</taxon>
        <taxon>Agaricomycotina</taxon>
        <taxon>Agaricomycetes</taxon>
        <taxon>Agaricomycetidae</taxon>
        <taxon>Agaricales</taxon>
        <taxon>Agaricineae</taxon>
        <taxon>Strophariaceae</taxon>
        <taxon>Pholiota</taxon>
    </lineage>
</organism>
<accession>A0A9P5Z4G1</accession>
<dbReference type="Pfam" id="PF01636">
    <property type="entry name" value="APH"/>
    <property type="match status" value="2"/>
</dbReference>
<dbReference type="InterPro" id="IPR011009">
    <property type="entry name" value="Kinase-like_dom_sf"/>
</dbReference>
<comment type="caution">
    <text evidence="2">The sequence shown here is derived from an EMBL/GenBank/DDBJ whole genome shotgun (WGS) entry which is preliminary data.</text>
</comment>
<dbReference type="InterPro" id="IPR002575">
    <property type="entry name" value="Aminoglycoside_PTrfase"/>
</dbReference>
<reference evidence="2" key="1">
    <citation type="submission" date="2020-11" db="EMBL/GenBank/DDBJ databases">
        <authorList>
            <consortium name="DOE Joint Genome Institute"/>
            <person name="Ahrendt S."/>
            <person name="Riley R."/>
            <person name="Andreopoulos W."/>
            <person name="Labutti K."/>
            <person name="Pangilinan J."/>
            <person name="Ruiz-Duenas F.J."/>
            <person name="Barrasa J.M."/>
            <person name="Sanchez-Garcia M."/>
            <person name="Camarero S."/>
            <person name="Miyauchi S."/>
            <person name="Serrano A."/>
            <person name="Linde D."/>
            <person name="Babiker R."/>
            <person name="Drula E."/>
            <person name="Ayuso-Fernandez I."/>
            <person name="Pacheco R."/>
            <person name="Padilla G."/>
            <person name="Ferreira P."/>
            <person name="Barriuso J."/>
            <person name="Kellner H."/>
            <person name="Castanera R."/>
            <person name="Alfaro M."/>
            <person name="Ramirez L."/>
            <person name="Pisabarro A.G."/>
            <person name="Kuo A."/>
            <person name="Tritt A."/>
            <person name="Lipzen A."/>
            <person name="He G."/>
            <person name="Yan M."/>
            <person name="Ng V."/>
            <person name="Cullen D."/>
            <person name="Martin F."/>
            <person name="Rosso M.-N."/>
            <person name="Henrissat B."/>
            <person name="Hibbett D."/>
            <person name="Martinez A.T."/>
            <person name="Grigoriev I.V."/>
        </authorList>
    </citation>
    <scope>NUCLEOTIDE SEQUENCE</scope>
    <source>
        <strain evidence="2">CIRM-BRFM 674</strain>
    </source>
</reference>
<sequence>MSIYNPIDWAGVDDPWDGVTVNLEALHTIVCEVFRIPAAQCGPPVAIGLHHRKNYASVYSFQLPLRKVVARLVAPIKPLFKTEGEVAAMDFVRGRTSLPIPKVFAYCSEANNPVGVEWLLMEHVPGVEIGEAWDSLTFPQKRRLALDIVDIYDQLSRLKADGIGSIYHNTVAADDAVLLTKSSMSMSHNSSGTRRWAPLSSESLRLLKGLCKRSVKDGYNLGPLNEISLLKYELAVPSPSQTPPTFSSEDYFKLIAYNGNPPTRSDYDLPTREKFVELFHRIYNLYPTSQVLGPSSDSANFRFSHGDLHEGNIFIDPTTGAITGIIDWEAAGFRPLWTSLYGVGWFDEDSHRFISTAGGDDPAPSNFADDTPEDTKLRAFFRRELYRRNPDLFASFLGGIEMRAVMSAAADDPRPIGESDIFLRDYHDMGCWNVDRRGPFPWNMHAWLLKRLEFDAIERVSGENTISNISLI</sequence>
<dbReference type="InterPro" id="IPR051678">
    <property type="entry name" value="AGP_Transferase"/>
</dbReference>
<name>A0A9P5Z4G1_9AGAR</name>
<proteinExistence type="predicted"/>
<evidence type="ECO:0000313" key="3">
    <source>
        <dbReference type="Proteomes" id="UP000807469"/>
    </source>
</evidence>
<dbReference type="EMBL" id="MU155186">
    <property type="protein sequence ID" value="KAF9480949.1"/>
    <property type="molecule type" value="Genomic_DNA"/>
</dbReference>
<dbReference type="PANTHER" id="PTHR21310">
    <property type="entry name" value="AMINOGLYCOSIDE PHOSPHOTRANSFERASE-RELATED-RELATED"/>
    <property type="match status" value="1"/>
</dbReference>
<feature type="domain" description="Aminoglycoside phosphotransferase" evidence="1">
    <location>
        <begin position="292"/>
        <end position="344"/>
    </location>
</feature>
<evidence type="ECO:0000313" key="2">
    <source>
        <dbReference type="EMBL" id="KAF9480949.1"/>
    </source>
</evidence>
<dbReference type="Proteomes" id="UP000807469">
    <property type="component" value="Unassembled WGS sequence"/>
</dbReference>